<dbReference type="AlphaFoldDB" id="A0A381THV7"/>
<organism evidence="1">
    <name type="scientific">marine metagenome</name>
    <dbReference type="NCBI Taxonomy" id="408172"/>
    <lineage>
        <taxon>unclassified sequences</taxon>
        <taxon>metagenomes</taxon>
        <taxon>ecological metagenomes</taxon>
    </lineage>
</organism>
<sequence>MSTNGTIVYTRPNTGVDWYEVTPEFVTYVLANFINTGLRTREVAVESEDGLTQTLEYTFPSQDAKIAWTTDETVQSMLNARDNYNLDNDIDMVRTEDES</sequence>
<accession>A0A381THV7</accession>
<proteinExistence type="predicted"/>
<gene>
    <name evidence="1" type="ORF">METZ01_LOCUS67945</name>
</gene>
<protein>
    <submittedName>
        <fullName evidence="1">Uncharacterized protein</fullName>
    </submittedName>
</protein>
<dbReference type="EMBL" id="UINC01004543">
    <property type="protein sequence ID" value="SVA15091.1"/>
    <property type="molecule type" value="Genomic_DNA"/>
</dbReference>
<name>A0A381THV7_9ZZZZ</name>
<evidence type="ECO:0000313" key="1">
    <source>
        <dbReference type="EMBL" id="SVA15091.1"/>
    </source>
</evidence>
<reference evidence="1" key="1">
    <citation type="submission" date="2018-05" db="EMBL/GenBank/DDBJ databases">
        <authorList>
            <person name="Lanie J.A."/>
            <person name="Ng W.-L."/>
            <person name="Kazmierczak K.M."/>
            <person name="Andrzejewski T.M."/>
            <person name="Davidsen T.M."/>
            <person name="Wayne K.J."/>
            <person name="Tettelin H."/>
            <person name="Glass J.I."/>
            <person name="Rusch D."/>
            <person name="Podicherti R."/>
            <person name="Tsui H.-C.T."/>
            <person name="Winkler M.E."/>
        </authorList>
    </citation>
    <scope>NUCLEOTIDE SEQUENCE</scope>
</reference>